<organism evidence="1">
    <name type="scientific">marine metagenome</name>
    <dbReference type="NCBI Taxonomy" id="408172"/>
    <lineage>
        <taxon>unclassified sequences</taxon>
        <taxon>metagenomes</taxon>
        <taxon>ecological metagenomes</taxon>
    </lineage>
</organism>
<accession>A0A383BXW8</accession>
<dbReference type="AlphaFoldDB" id="A0A383BXW8"/>
<protein>
    <submittedName>
        <fullName evidence="1">Uncharacterized protein</fullName>
    </submittedName>
</protein>
<gene>
    <name evidence="1" type="ORF">METZ01_LOCUS477517</name>
</gene>
<name>A0A383BXW8_9ZZZZ</name>
<dbReference type="EMBL" id="UINC01204095">
    <property type="protein sequence ID" value="SVE24663.1"/>
    <property type="molecule type" value="Genomic_DNA"/>
</dbReference>
<evidence type="ECO:0000313" key="1">
    <source>
        <dbReference type="EMBL" id="SVE24663.1"/>
    </source>
</evidence>
<proteinExistence type="predicted"/>
<sequence>MELDLVLTGCAHRVQRSLRQRVGIAICGGNDAWRVYVRWH</sequence>
<reference evidence="1" key="1">
    <citation type="submission" date="2018-05" db="EMBL/GenBank/DDBJ databases">
        <authorList>
            <person name="Lanie J.A."/>
            <person name="Ng W.-L."/>
            <person name="Kazmierczak K.M."/>
            <person name="Andrzejewski T.M."/>
            <person name="Davidsen T.M."/>
            <person name="Wayne K.J."/>
            <person name="Tettelin H."/>
            <person name="Glass J.I."/>
            <person name="Rusch D."/>
            <person name="Podicherti R."/>
            <person name="Tsui H.-C.T."/>
            <person name="Winkler M.E."/>
        </authorList>
    </citation>
    <scope>NUCLEOTIDE SEQUENCE</scope>
</reference>